<dbReference type="EMBL" id="JACTNZ010000006">
    <property type="protein sequence ID" value="KAG5544596.1"/>
    <property type="molecule type" value="Genomic_DNA"/>
</dbReference>
<keyword evidence="2" id="KW-1185">Reference proteome</keyword>
<evidence type="ECO:0000313" key="1">
    <source>
        <dbReference type="EMBL" id="KAG5544596.1"/>
    </source>
</evidence>
<evidence type="ECO:0000313" key="2">
    <source>
        <dbReference type="Proteomes" id="UP000823749"/>
    </source>
</evidence>
<sequence>MKSRDVQLNKIYQVVRASLLSDSIEECRWSSCYDFDNEDERPLGVLVLLSPRNSSEVFNDLGLYGAKSKSQLYEEYDFEVKSNVEIGFSTSNKFIIKE</sequence>
<gene>
    <name evidence="1" type="ORF">RHGRI_017131</name>
</gene>
<protein>
    <submittedName>
        <fullName evidence="1">Uncharacterized protein</fullName>
    </submittedName>
</protein>
<comment type="caution">
    <text evidence="1">The sequence shown here is derived from an EMBL/GenBank/DDBJ whole genome shotgun (WGS) entry which is preliminary data.</text>
</comment>
<accession>A0AAV6JWQ0</accession>
<name>A0AAV6JWQ0_9ERIC</name>
<organism evidence="1 2">
    <name type="scientific">Rhododendron griersonianum</name>
    <dbReference type="NCBI Taxonomy" id="479676"/>
    <lineage>
        <taxon>Eukaryota</taxon>
        <taxon>Viridiplantae</taxon>
        <taxon>Streptophyta</taxon>
        <taxon>Embryophyta</taxon>
        <taxon>Tracheophyta</taxon>
        <taxon>Spermatophyta</taxon>
        <taxon>Magnoliopsida</taxon>
        <taxon>eudicotyledons</taxon>
        <taxon>Gunneridae</taxon>
        <taxon>Pentapetalae</taxon>
        <taxon>asterids</taxon>
        <taxon>Ericales</taxon>
        <taxon>Ericaceae</taxon>
        <taxon>Ericoideae</taxon>
        <taxon>Rhodoreae</taxon>
        <taxon>Rhododendron</taxon>
    </lineage>
</organism>
<dbReference type="AlphaFoldDB" id="A0AAV6JWQ0"/>
<reference evidence="1 2" key="1">
    <citation type="submission" date="2020-08" db="EMBL/GenBank/DDBJ databases">
        <title>Plant Genome Project.</title>
        <authorList>
            <person name="Zhang R.-G."/>
        </authorList>
    </citation>
    <scope>NUCLEOTIDE SEQUENCE [LARGE SCALE GENOMIC DNA]</scope>
    <source>
        <strain evidence="1">WSP0</strain>
        <tissue evidence="1">Leaf</tissue>
    </source>
</reference>
<proteinExistence type="predicted"/>
<dbReference type="Proteomes" id="UP000823749">
    <property type="component" value="Chromosome 6"/>
</dbReference>